<dbReference type="Pfam" id="PF00704">
    <property type="entry name" value="Glyco_hydro_18"/>
    <property type="match status" value="1"/>
</dbReference>
<evidence type="ECO:0000256" key="2">
    <source>
        <dbReference type="ARBA" id="ARBA00022801"/>
    </source>
</evidence>
<evidence type="ECO:0000313" key="7">
    <source>
        <dbReference type="EMBL" id="NGN84021.1"/>
    </source>
</evidence>
<proteinExistence type="inferred from homology"/>
<name>A0ABX0DE69_9MICC</name>
<feature type="domain" description="GH18" evidence="6">
    <location>
        <begin position="12"/>
        <end position="287"/>
    </location>
</feature>
<protein>
    <recommendedName>
        <fullName evidence="1">chitinase</fullName>
        <ecNumber evidence="1">3.2.1.14</ecNumber>
    </recommendedName>
</protein>
<evidence type="ECO:0000313" key="8">
    <source>
        <dbReference type="Proteomes" id="UP000479226"/>
    </source>
</evidence>
<evidence type="ECO:0000259" key="6">
    <source>
        <dbReference type="PROSITE" id="PS51910"/>
    </source>
</evidence>
<evidence type="ECO:0000256" key="3">
    <source>
        <dbReference type="ARBA" id="ARBA00023295"/>
    </source>
</evidence>
<evidence type="ECO:0000256" key="1">
    <source>
        <dbReference type="ARBA" id="ARBA00012729"/>
    </source>
</evidence>
<keyword evidence="8" id="KW-1185">Reference proteome</keyword>
<dbReference type="PANTHER" id="PTHR45708:SF60">
    <property type="entry name" value="III CHITINASE, PUTATIVE (AFU_ORTHOLOGUE AFUA_5G03850)-RELATED"/>
    <property type="match status" value="1"/>
</dbReference>
<keyword evidence="3 4" id="KW-0326">Glycosidase</keyword>
<keyword evidence="2 4" id="KW-0378">Hydrolase</keyword>
<dbReference type="Gene3D" id="3.20.20.80">
    <property type="entry name" value="Glycosidases"/>
    <property type="match status" value="1"/>
</dbReference>
<dbReference type="InterPro" id="IPR050542">
    <property type="entry name" value="Glycosyl_Hydrlase18_Chitinase"/>
</dbReference>
<dbReference type="EC" id="3.2.1.14" evidence="1"/>
<dbReference type="RefSeq" id="WP_165182253.1">
    <property type="nucleotide sequence ID" value="NZ_JAAKZI010000018.1"/>
</dbReference>
<evidence type="ECO:0000256" key="4">
    <source>
        <dbReference type="RuleBase" id="RU000489"/>
    </source>
</evidence>
<evidence type="ECO:0000256" key="5">
    <source>
        <dbReference type="RuleBase" id="RU004453"/>
    </source>
</evidence>
<dbReference type="EMBL" id="JAAKZI010000018">
    <property type="protein sequence ID" value="NGN84021.1"/>
    <property type="molecule type" value="Genomic_DNA"/>
</dbReference>
<comment type="similarity">
    <text evidence="5">Belongs to the glycosyl hydrolase 18 family.</text>
</comment>
<dbReference type="PROSITE" id="PS51910">
    <property type="entry name" value="GH18_2"/>
    <property type="match status" value="1"/>
</dbReference>
<accession>A0ABX0DE69</accession>
<dbReference type="InterPro" id="IPR017853">
    <property type="entry name" value="GH"/>
</dbReference>
<sequence>MTATPLNPAAPGRVVVYYQTNRVDGALVSPVELARRCRELTAIIVGAIHVNAEPGDITLNDDPADHPDNQAMWAELAAVQEQGVAVIGMLGGAAMGSFERLEPATFGTYYPPLRELIGTYRLDGIDLDVEEDMSVEGARHLVDALRADFGPDFIITLAPVATALSGGGNLSGFDYEELWATHGGQIDWMNTQFYCGWGVLDSTAEYDAIISRGVFPAAKVVAGTSTHPMHGKGFVEPAVLNKTVASLAAKYPDFGGMSSWEYFNSEPGGTAAPWEWAQAMGAAMEQGRTR</sequence>
<dbReference type="PROSITE" id="PS01095">
    <property type="entry name" value="GH18_1"/>
    <property type="match status" value="1"/>
</dbReference>
<comment type="caution">
    <text evidence="7">The sequence shown here is derived from an EMBL/GenBank/DDBJ whole genome shotgun (WGS) entry which is preliminary data.</text>
</comment>
<gene>
    <name evidence="7" type="ORF">G6N77_11195</name>
</gene>
<organism evidence="7 8">
    <name type="scientific">Arthrobacter silviterrae</name>
    <dbReference type="NCBI Taxonomy" id="2026658"/>
    <lineage>
        <taxon>Bacteria</taxon>
        <taxon>Bacillati</taxon>
        <taxon>Actinomycetota</taxon>
        <taxon>Actinomycetes</taxon>
        <taxon>Micrococcales</taxon>
        <taxon>Micrococcaceae</taxon>
        <taxon>Arthrobacter</taxon>
    </lineage>
</organism>
<dbReference type="InterPro" id="IPR001223">
    <property type="entry name" value="Glyco_hydro18_cat"/>
</dbReference>
<reference evidence="7 8" key="1">
    <citation type="submission" date="2020-02" db="EMBL/GenBank/DDBJ databases">
        <title>Genome sequence of the type strain DSM 27180 of Arthrobacter silviterrae.</title>
        <authorList>
            <person name="Gao J."/>
            <person name="Sun J."/>
        </authorList>
    </citation>
    <scope>NUCLEOTIDE SEQUENCE [LARGE SCALE GENOMIC DNA]</scope>
    <source>
        <strain evidence="7 8">DSM 27180</strain>
    </source>
</reference>
<dbReference type="InterPro" id="IPR001579">
    <property type="entry name" value="Glyco_hydro_18_chit_AS"/>
</dbReference>
<dbReference type="Proteomes" id="UP000479226">
    <property type="component" value="Unassembled WGS sequence"/>
</dbReference>
<dbReference type="SUPFAM" id="SSF51445">
    <property type="entry name" value="(Trans)glycosidases"/>
    <property type="match status" value="1"/>
</dbReference>
<dbReference type="PANTHER" id="PTHR45708">
    <property type="entry name" value="ENDOCHITINASE"/>
    <property type="match status" value="1"/>
</dbReference>